<proteinExistence type="predicted"/>
<evidence type="ECO:0000256" key="1">
    <source>
        <dbReference type="SAM" id="MobiDB-lite"/>
    </source>
</evidence>
<feature type="region of interest" description="Disordered" evidence="1">
    <location>
        <begin position="967"/>
        <end position="1016"/>
    </location>
</feature>
<feature type="compositionally biased region" description="Polar residues" evidence="1">
    <location>
        <begin position="994"/>
        <end position="1016"/>
    </location>
</feature>
<name>A0A015LJP0_RHIIW</name>
<keyword evidence="4" id="KW-1185">Reference proteome</keyword>
<dbReference type="EMBL" id="JEMT01028355">
    <property type="protein sequence ID" value="EXX55008.1"/>
    <property type="molecule type" value="Genomic_DNA"/>
</dbReference>
<evidence type="ECO:0000313" key="4">
    <source>
        <dbReference type="Proteomes" id="UP000022910"/>
    </source>
</evidence>
<sequence length="1016" mass="114550">MTRQIISYIKITFLFITVLLTFFANSIYSARTIKLDDNSSGVPLYPVDTVTFQKSSILTTRLTTNCPQGGGPNSLNLFSLRSLYPNGTIQSSTVFYSDSFSVYNFCPLDRISLFALPDNILFISYLREEAINQVRFMGMTTTLDGTIIEPEVELSDIMSLDIKSISSFPYLSKITIKTNQANSDTESGALLFTITYNNLSINWRKFDWDHIGRRLSNMSEGVITPVVPSSEQYRIVSFQTFGTLDGGFGLAYSIHSIDSQPESTPTSISSHSQVYITFLHESALTWTPPTVIYETLLANANITIKLCTSSIDTSSAGYTCFIIVTWQLQPQLQYFWRIINFLSVGSILSYKELSNYEIRFETNRNVAIIYNDVLPLTHYGFCMIGVRQDNSNLQGSLYNITEGAVVKGDDWGIPQILRAKYDVLNNNTIWTAVPGEDNLGTFWYIISNDIHKNEVNNGDGYENKQISSTVPPINATIPTDTKNIIIKYKNPVILSTGFISVYQSALNSTTINTDLLRQTFSALSPQYVQYVNDTNNTEVEVIILSSTFNQLNSNYYIIVDDNFVRSQDFNEPLMGIESGVWTVKTGLPEEQKFTDDKNVLLRLNATGTRLFQELTSLERDGFFDNLLLSFSQSIPVPLERLRTSKRYQFEGIRDDLPILIKIQLKATRNKEDMNTEQILNNIDTLVRNKFVTKLNGPRNATSFLDSSYGAKEIVSVWPAYRYEIAGIICAIFVLFVLVFLAHNINPTDPKNGIPSMSLFKFVVIFVDFIMDIIFLFYNGRDVQTLYLPSIILLLAPLSINFFITMFIFLREYYSNPLFANFARENSFSTTILLVLGYIDLVSLELLSSNLANFQKLSAPFDDLADRTIYLGSLAILLVEDLPQLVIQILYLKLVIDYKFVPLLTLITCSLIITTNIIGRSYDCYRSIRDHYSSDSTDDDYQGHSSRGSYLIGVNEIFNKWWDIGSGKEKGKGKNKEEQDVTEGSGVGGNYIEPSGTNFDTQPVTAGPSGNNISWQG</sequence>
<feature type="transmembrane region" description="Helical" evidence="2">
    <location>
        <begin position="756"/>
        <end position="777"/>
    </location>
</feature>
<keyword evidence="2" id="KW-1133">Transmembrane helix</keyword>
<comment type="caution">
    <text evidence="3">The sequence shown here is derived from an EMBL/GenBank/DDBJ whole genome shotgun (WGS) entry which is preliminary data.</text>
</comment>
<feature type="transmembrane region" description="Helical" evidence="2">
    <location>
        <begin position="784"/>
        <end position="809"/>
    </location>
</feature>
<gene>
    <name evidence="3" type="ORF">RirG_229240</name>
</gene>
<reference evidence="3 4" key="1">
    <citation type="submission" date="2014-02" db="EMBL/GenBank/DDBJ databases">
        <title>Single nucleus genome sequencing reveals high similarity among nuclei of an endomycorrhizal fungus.</title>
        <authorList>
            <person name="Lin K."/>
            <person name="Geurts R."/>
            <person name="Zhang Z."/>
            <person name="Limpens E."/>
            <person name="Saunders D.G."/>
            <person name="Mu D."/>
            <person name="Pang E."/>
            <person name="Cao H."/>
            <person name="Cha H."/>
            <person name="Lin T."/>
            <person name="Zhou Q."/>
            <person name="Shang Y."/>
            <person name="Li Y."/>
            <person name="Ivanov S."/>
            <person name="Sharma T."/>
            <person name="Velzen R.V."/>
            <person name="Ruijter N.D."/>
            <person name="Aanen D.K."/>
            <person name="Win J."/>
            <person name="Kamoun S."/>
            <person name="Bisseling T."/>
            <person name="Huang S."/>
        </authorList>
    </citation>
    <scope>NUCLEOTIDE SEQUENCE [LARGE SCALE GENOMIC DNA]</scope>
    <source>
        <strain evidence="4">DAOM197198w</strain>
    </source>
</reference>
<dbReference type="OrthoDB" id="2338688at2759"/>
<organism evidence="3 4">
    <name type="scientific">Rhizophagus irregularis (strain DAOM 197198w)</name>
    <name type="common">Glomus intraradices</name>
    <dbReference type="NCBI Taxonomy" id="1432141"/>
    <lineage>
        <taxon>Eukaryota</taxon>
        <taxon>Fungi</taxon>
        <taxon>Fungi incertae sedis</taxon>
        <taxon>Mucoromycota</taxon>
        <taxon>Glomeromycotina</taxon>
        <taxon>Glomeromycetes</taxon>
        <taxon>Glomerales</taxon>
        <taxon>Glomeraceae</taxon>
        <taxon>Rhizophagus</taxon>
    </lineage>
</organism>
<feature type="transmembrane region" description="Helical" evidence="2">
    <location>
        <begin position="868"/>
        <end position="893"/>
    </location>
</feature>
<keyword evidence="2" id="KW-0472">Membrane</keyword>
<feature type="transmembrane region" description="Helical" evidence="2">
    <location>
        <begin position="899"/>
        <end position="918"/>
    </location>
</feature>
<evidence type="ECO:0000313" key="3">
    <source>
        <dbReference type="EMBL" id="EXX55008.1"/>
    </source>
</evidence>
<dbReference type="HOGENOM" id="CLU_009551_1_0_1"/>
<protein>
    <submittedName>
        <fullName evidence="3">Uncharacterized protein</fullName>
    </submittedName>
</protein>
<dbReference type="Proteomes" id="UP000022910">
    <property type="component" value="Unassembled WGS sequence"/>
</dbReference>
<keyword evidence="2" id="KW-0812">Transmembrane</keyword>
<dbReference type="AlphaFoldDB" id="A0A015LJP0"/>
<accession>A0A015LJP0</accession>
<feature type="transmembrane region" description="Helical" evidence="2">
    <location>
        <begin position="724"/>
        <end position="744"/>
    </location>
</feature>
<feature type="transmembrane region" description="Helical" evidence="2">
    <location>
        <begin position="829"/>
        <end position="847"/>
    </location>
</feature>
<feature type="compositionally biased region" description="Basic and acidic residues" evidence="1">
    <location>
        <begin position="967"/>
        <end position="978"/>
    </location>
</feature>
<evidence type="ECO:0000256" key="2">
    <source>
        <dbReference type="SAM" id="Phobius"/>
    </source>
</evidence>